<dbReference type="CDD" id="cd01335">
    <property type="entry name" value="Radical_SAM"/>
    <property type="match status" value="1"/>
</dbReference>
<keyword evidence="4" id="KW-0479">Metal-binding</keyword>
<dbReference type="SFLD" id="SFLDS00029">
    <property type="entry name" value="Radical_SAM"/>
    <property type="match status" value="1"/>
</dbReference>
<dbReference type="SUPFAM" id="SSF102114">
    <property type="entry name" value="Radical SAM enzymes"/>
    <property type="match status" value="1"/>
</dbReference>
<evidence type="ECO:0000256" key="1">
    <source>
        <dbReference type="ARBA" id="ARBA00001966"/>
    </source>
</evidence>
<comment type="caution">
    <text evidence="8">The sequence shown here is derived from an EMBL/GenBank/DDBJ whole genome shotgun (WGS) entry which is preliminary data.</text>
</comment>
<dbReference type="Pfam" id="PF13186">
    <property type="entry name" value="SPASM"/>
    <property type="match status" value="1"/>
</dbReference>
<dbReference type="SFLD" id="SFLDG01387">
    <property type="entry name" value="BtrN-like_SPASM_domain_contain"/>
    <property type="match status" value="1"/>
</dbReference>
<evidence type="ECO:0000313" key="9">
    <source>
        <dbReference type="Proteomes" id="UP000263377"/>
    </source>
</evidence>
<dbReference type="PROSITE" id="PS51918">
    <property type="entry name" value="RADICAL_SAM"/>
    <property type="match status" value="1"/>
</dbReference>
<dbReference type="EMBL" id="QVIG01000001">
    <property type="protein sequence ID" value="RGD60297.1"/>
    <property type="molecule type" value="Genomic_DNA"/>
</dbReference>
<evidence type="ECO:0000313" key="8">
    <source>
        <dbReference type="EMBL" id="RGD60297.1"/>
    </source>
</evidence>
<dbReference type="InterPro" id="IPR007197">
    <property type="entry name" value="rSAM"/>
</dbReference>
<evidence type="ECO:0000256" key="6">
    <source>
        <dbReference type="ARBA" id="ARBA00023014"/>
    </source>
</evidence>
<evidence type="ECO:0000256" key="5">
    <source>
        <dbReference type="ARBA" id="ARBA00023004"/>
    </source>
</evidence>
<dbReference type="SFLD" id="SFLDG01067">
    <property type="entry name" value="SPASM/twitch_domain_containing"/>
    <property type="match status" value="1"/>
</dbReference>
<gene>
    <name evidence="8" type="ORF">DR950_23145</name>
</gene>
<accession>A0A372ZYC2</accession>
<dbReference type="Gene3D" id="3.20.20.70">
    <property type="entry name" value="Aldolase class I"/>
    <property type="match status" value="1"/>
</dbReference>
<dbReference type="InterPro" id="IPR034391">
    <property type="entry name" value="AdoMet-like_SPASM_containing"/>
</dbReference>
<keyword evidence="3" id="KW-0949">S-adenosyl-L-methionine</keyword>
<comment type="cofactor">
    <cofactor evidence="1">
        <name>[4Fe-4S] cluster</name>
        <dbReference type="ChEBI" id="CHEBI:49883"/>
    </cofactor>
</comment>
<dbReference type="AlphaFoldDB" id="A0A372ZYC2"/>
<dbReference type="InterPro" id="IPR058240">
    <property type="entry name" value="rSAM_sf"/>
</dbReference>
<dbReference type="GO" id="GO:0003824">
    <property type="term" value="F:catalytic activity"/>
    <property type="evidence" value="ECO:0007669"/>
    <property type="project" value="InterPro"/>
</dbReference>
<keyword evidence="2" id="KW-0004">4Fe-4S</keyword>
<dbReference type="GO" id="GO:0051536">
    <property type="term" value="F:iron-sulfur cluster binding"/>
    <property type="evidence" value="ECO:0007669"/>
    <property type="project" value="UniProtKB-KW"/>
</dbReference>
<dbReference type="RefSeq" id="WP_117488383.1">
    <property type="nucleotide sequence ID" value="NZ_QVIG01000001.1"/>
</dbReference>
<protein>
    <submittedName>
        <fullName evidence="8">Radical SAM protein</fullName>
    </submittedName>
</protein>
<organism evidence="8 9">
    <name type="scientific">Kitasatospora xanthocidica</name>
    <dbReference type="NCBI Taxonomy" id="83382"/>
    <lineage>
        <taxon>Bacteria</taxon>
        <taxon>Bacillati</taxon>
        <taxon>Actinomycetota</taxon>
        <taxon>Actinomycetes</taxon>
        <taxon>Kitasatosporales</taxon>
        <taxon>Streptomycetaceae</taxon>
        <taxon>Kitasatospora</taxon>
    </lineage>
</organism>
<keyword evidence="6" id="KW-0411">Iron-sulfur</keyword>
<evidence type="ECO:0000259" key="7">
    <source>
        <dbReference type="PROSITE" id="PS51918"/>
    </source>
</evidence>
<feature type="domain" description="Radical SAM core" evidence="7">
    <location>
        <begin position="35"/>
        <end position="255"/>
    </location>
</feature>
<dbReference type="InterPro" id="IPR013785">
    <property type="entry name" value="Aldolase_TIM"/>
</dbReference>
<dbReference type="InterPro" id="IPR050377">
    <property type="entry name" value="Radical_SAM_PqqE_MftC-like"/>
</dbReference>
<keyword evidence="5" id="KW-0408">Iron</keyword>
<evidence type="ECO:0000256" key="4">
    <source>
        <dbReference type="ARBA" id="ARBA00022723"/>
    </source>
</evidence>
<dbReference type="CDD" id="cd21109">
    <property type="entry name" value="SPASM"/>
    <property type="match status" value="1"/>
</dbReference>
<dbReference type="InterPro" id="IPR023885">
    <property type="entry name" value="4Fe4S-binding_SPASM_dom"/>
</dbReference>
<dbReference type="PANTHER" id="PTHR11228">
    <property type="entry name" value="RADICAL SAM DOMAIN PROTEIN"/>
    <property type="match status" value="1"/>
</dbReference>
<keyword evidence="9" id="KW-1185">Reference proteome</keyword>
<evidence type="ECO:0000256" key="2">
    <source>
        <dbReference type="ARBA" id="ARBA00022485"/>
    </source>
</evidence>
<reference evidence="8 9" key="1">
    <citation type="submission" date="2018-08" db="EMBL/GenBank/DDBJ databases">
        <title>Diversity &amp; Physiological Properties of Lignin-Decomposing Actinobacteria from Soil.</title>
        <authorList>
            <person name="Roh S.G."/>
            <person name="Kim S.B."/>
        </authorList>
    </citation>
    <scope>NUCLEOTIDE SEQUENCE [LARGE SCALE GENOMIC DNA]</scope>
    <source>
        <strain evidence="8 9">MMS17-GH009</strain>
    </source>
</reference>
<dbReference type="Proteomes" id="UP000263377">
    <property type="component" value="Unassembled WGS sequence"/>
</dbReference>
<proteinExistence type="predicted"/>
<dbReference type="PANTHER" id="PTHR11228:SF7">
    <property type="entry name" value="PQQA PEPTIDE CYCLASE"/>
    <property type="match status" value="1"/>
</dbReference>
<evidence type="ECO:0000256" key="3">
    <source>
        <dbReference type="ARBA" id="ARBA00022691"/>
    </source>
</evidence>
<dbReference type="Pfam" id="PF04055">
    <property type="entry name" value="Radical_SAM"/>
    <property type="match status" value="1"/>
</dbReference>
<sequence>MIPEHAPQITVPERFRKFLVTDDFDRYGLTPGQPTAMPQYLQVELTDLCNLACAGCLRAVHESSGGHLPLGAFVALLDQLPDLGHVSFVGGGEALIVRDFAAYVKACTDRSVFTSTNTNGLLVRRRLQPVLDAGLDLIAISVDGADDATLGRMRSGLRLTQLSTALREAVALTEGRETGLSAAVTLSAANLEQFPAIVDFVADHGLGRVSVESLHHWGEDKSLNTESLFALPTDDVVPHLEAGLTRAEEHDLQLSIFDYSRLASPAAASAVCPWPWDASYLTKDGDVTPCCVHMESSPGNVLGNIHQTPMAEIWTAPPYRSLRDSFLQGPAWSSCEGCVYRMEFGRV</sequence>
<name>A0A372ZYC2_9ACTN</name>
<dbReference type="GO" id="GO:0046872">
    <property type="term" value="F:metal ion binding"/>
    <property type="evidence" value="ECO:0007669"/>
    <property type="project" value="UniProtKB-KW"/>
</dbReference>